<protein>
    <submittedName>
        <fullName evidence="2">Uncharacterized protein</fullName>
    </submittedName>
</protein>
<dbReference type="HOGENOM" id="CLU_2923378_0_0_1"/>
<name>W3XCA8_PESFW</name>
<proteinExistence type="predicted"/>
<reference evidence="3" key="1">
    <citation type="journal article" date="2015" name="BMC Genomics">
        <title>Genomic and transcriptomic analysis of the endophytic fungus Pestalotiopsis fici reveals its lifestyle and high potential for synthesis of natural products.</title>
        <authorList>
            <person name="Wang X."/>
            <person name="Zhang X."/>
            <person name="Liu L."/>
            <person name="Xiang M."/>
            <person name="Wang W."/>
            <person name="Sun X."/>
            <person name="Che Y."/>
            <person name="Guo L."/>
            <person name="Liu G."/>
            <person name="Guo L."/>
            <person name="Wang C."/>
            <person name="Yin W.B."/>
            <person name="Stadler M."/>
            <person name="Zhang X."/>
            <person name="Liu X."/>
        </authorList>
    </citation>
    <scope>NUCLEOTIDE SEQUENCE [LARGE SCALE GENOMIC DNA]</scope>
    <source>
        <strain evidence="3">W106-1 / CGMCC3.15140</strain>
    </source>
</reference>
<keyword evidence="3" id="KW-1185">Reference proteome</keyword>
<dbReference type="Proteomes" id="UP000030651">
    <property type="component" value="Unassembled WGS sequence"/>
</dbReference>
<dbReference type="EMBL" id="KI912111">
    <property type="protein sequence ID" value="ETS83685.1"/>
    <property type="molecule type" value="Genomic_DNA"/>
</dbReference>
<dbReference type="KEGG" id="pfy:PFICI_05561"/>
<accession>W3XCA8</accession>
<dbReference type="InParanoid" id="W3XCA8"/>
<feature type="compositionally biased region" description="Basic and acidic residues" evidence="1">
    <location>
        <begin position="48"/>
        <end position="61"/>
    </location>
</feature>
<dbReference type="RefSeq" id="XP_007832333.1">
    <property type="nucleotide sequence ID" value="XM_007834142.1"/>
</dbReference>
<dbReference type="AlphaFoldDB" id="W3XCA8"/>
<evidence type="ECO:0000313" key="2">
    <source>
        <dbReference type="EMBL" id="ETS83685.1"/>
    </source>
</evidence>
<evidence type="ECO:0000256" key="1">
    <source>
        <dbReference type="SAM" id="MobiDB-lite"/>
    </source>
</evidence>
<sequence length="61" mass="6720">MAVVMEMIAIAILEGFGLTLNKVTKVENRQSRSKLLGSRNRGSNQYEMSERAERAPGADGH</sequence>
<feature type="region of interest" description="Disordered" evidence="1">
    <location>
        <begin position="29"/>
        <end position="61"/>
    </location>
</feature>
<organism evidence="2 3">
    <name type="scientific">Pestalotiopsis fici (strain W106-1 / CGMCC3.15140)</name>
    <dbReference type="NCBI Taxonomy" id="1229662"/>
    <lineage>
        <taxon>Eukaryota</taxon>
        <taxon>Fungi</taxon>
        <taxon>Dikarya</taxon>
        <taxon>Ascomycota</taxon>
        <taxon>Pezizomycotina</taxon>
        <taxon>Sordariomycetes</taxon>
        <taxon>Xylariomycetidae</taxon>
        <taxon>Amphisphaeriales</taxon>
        <taxon>Sporocadaceae</taxon>
        <taxon>Pestalotiopsis</taxon>
    </lineage>
</organism>
<gene>
    <name evidence="2" type="ORF">PFICI_05561</name>
</gene>
<evidence type="ECO:0000313" key="3">
    <source>
        <dbReference type="Proteomes" id="UP000030651"/>
    </source>
</evidence>
<dbReference type="GeneID" id="19270574"/>